<feature type="compositionally biased region" description="Low complexity" evidence="14">
    <location>
        <begin position="81"/>
        <end position="91"/>
    </location>
</feature>
<dbReference type="Proteomes" id="UP000653056">
    <property type="component" value="Unassembled WGS sequence"/>
</dbReference>
<evidence type="ECO:0000256" key="5">
    <source>
        <dbReference type="ARBA" id="ARBA00022475"/>
    </source>
</evidence>
<evidence type="ECO:0000256" key="7">
    <source>
        <dbReference type="ARBA" id="ARBA00022795"/>
    </source>
</evidence>
<evidence type="ECO:0000256" key="9">
    <source>
        <dbReference type="ARBA" id="ARBA00023134"/>
    </source>
</evidence>
<keyword evidence="10" id="KW-0472">Membrane</keyword>
<reference evidence="18" key="1">
    <citation type="journal article" date="2019" name="Int. J. Syst. Evol. Microbiol.">
        <title>The Global Catalogue of Microorganisms (GCM) 10K type strain sequencing project: providing services to taxonomists for standard genome sequencing and annotation.</title>
        <authorList>
            <consortium name="The Broad Institute Genomics Platform"/>
            <consortium name="The Broad Institute Genome Sequencing Center for Infectious Disease"/>
            <person name="Wu L."/>
            <person name="Ma J."/>
        </authorList>
    </citation>
    <scope>NUCLEOTIDE SEQUENCE [LARGE SCALE GENOMIC DNA]</scope>
    <source>
        <strain evidence="18">KCTC 22228</strain>
    </source>
</reference>
<dbReference type="InterPro" id="IPR003593">
    <property type="entry name" value="AAA+_ATPase"/>
</dbReference>
<name>A0ABQ2YEW4_9GAMM</name>
<dbReference type="InterPro" id="IPR020006">
    <property type="entry name" value="FlhF"/>
</dbReference>
<dbReference type="Gene3D" id="1.20.120.1380">
    <property type="entry name" value="Flagellar FlhF biosynthesis protein, N domain"/>
    <property type="match status" value="1"/>
</dbReference>
<comment type="subcellular location">
    <subcellularLocation>
        <location evidence="1">Cell membrane</location>
        <topology evidence="1">Peripheral membrane protein</topology>
        <orientation evidence="1">Cytoplasmic side</orientation>
    </subcellularLocation>
</comment>
<comment type="similarity">
    <text evidence="2">Belongs to the GTP-binding SRP family.</text>
</comment>
<evidence type="ECO:0000256" key="13">
    <source>
        <dbReference type="NCBIfam" id="TIGR03499"/>
    </source>
</evidence>
<dbReference type="InterPro" id="IPR047040">
    <property type="entry name" value="FlhF__GTPase_dom"/>
</dbReference>
<evidence type="ECO:0000256" key="1">
    <source>
        <dbReference type="ARBA" id="ARBA00004413"/>
    </source>
</evidence>
<feature type="region of interest" description="Disordered" evidence="14">
    <location>
        <begin position="54"/>
        <end position="91"/>
    </location>
</feature>
<feature type="domain" description="AAA+ ATPase" evidence="15">
    <location>
        <begin position="197"/>
        <end position="369"/>
    </location>
</feature>
<protein>
    <recommendedName>
        <fullName evidence="3 13">Flagellar biosynthesis protein FlhF</fullName>
    </recommendedName>
</protein>
<dbReference type="SMART" id="SM00962">
    <property type="entry name" value="SRP54"/>
    <property type="match status" value="1"/>
</dbReference>
<comment type="function">
    <text evidence="12">Necessary for flagellar biosynthesis. May be involved in translocation of the flagellum.</text>
</comment>
<feature type="compositionally biased region" description="Polar residues" evidence="14">
    <location>
        <begin position="54"/>
        <end position="75"/>
    </location>
</feature>
<comment type="caution">
    <text evidence="17">The sequence shown here is derived from an EMBL/GenBank/DDBJ whole genome shotgun (WGS) entry which is preliminary data.</text>
</comment>
<dbReference type="RefSeq" id="WP_189465705.1">
    <property type="nucleotide sequence ID" value="NZ_BMXS01000001.1"/>
</dbReference>
<keyword evidence="17" id="KW-0966">Cell projection</keyword>
<keyword evidence="9" id="KW-0342">GTP-binding</keyword>
<evidence type="ECO:0000256" key="4">
    <source>
        <dbReference type="ARBA" id="ARBA00022448"/>
    </source>
</evidence>
<keyword evidence="7" id="KW-1005">Bacterial flagellum biogenesis</keyword>
<proteinExistence type="inferred from homology"/>
<evidence type="ECO:0000256" key="3">
    <source>
        <dbReference type="ARBA" id="ARBA00014919"/>
    </source>
</evidence>
<evidence type="ECO:0000313" key="17">
    <source>
        <dbReference type="EMBL" id="GGX80020.1"/>
    </source>
</evidence>
<evidence type="ECO:0000259" key="15">
    <source>
        <dbReference type="SMART" id="SM00382"/>
    </source>
</evidence>
<evidence type="ECO:0000256" key="14">
    <source>
        <dbReference type="SAM" id="MobiDB-lite"/>
    </source>
</evidence>
<dbReference type="EMBL" id="BMXS01000001">
    <property type="protein sequence ID" value="GGX80020.1"/>
    <property type="molecule type" value="Genomic_DNA"/>
</dbReference>
<gene>
    <name evidence="17" type="primary">flhF</name>
    <name evidence="17" type="ORF">GCM10007160_04350</name>
</gene>
<keyword evidence="6" id="KW-0547">Nucleotide-binding</keyword>
<sequence>MSVRRFLGSNSRDAMRLVRAALGDDALILSNRRVEEGVEILAMADDEHGRLTQTPVATQAPPASTNAVPASASTRTHPHAETSPSAPLTSPAAAVPEMDFAALSQRLLGEMQDMRALLNRQEESSAAVSSAPNITDRLRHRLWAAGIGPRLAAELLTTLPPELDDLEADEAELQAWLKRQLASRLLVPEEGAELLDDGGVIALVGPTGIGKTTTTAKLAARYVMRHGSEGVVLVTTDSYRVGAHEQLRIYARLLGVEVHALDAETSLESWLAQLGDKRLVIIDTVGMSQRDQRLVKQVAQLGGGGERVRLLLLLNAASHGDTLEDVIATYRRAAQAVDSRLIDCILTKSDEAARLGPLLDTVIRHGLRLHYVSHGQRVPEDLSLADARELVDLALDVDGDSPFALGADDLEGLPKGGQGLQSLSRGLLGQGRSLAVAWTSLREYLPGFALLEDAWEIAASPGPAQQSGVSALQEQVSHLARQQARASGGQVMLWGPSRVSGCDWPSPIQALDPRGRLLALSWQYHMLPAGQDQRLGWTGDHLGIDRHLLAQCPDIPALEWLCAWQLPWLTAVKGSRRVAYEGERRSLSQLAGLARDKGTFACRAKGRHAVAELTNLAVEMPTMRREAPASILSAMAWFCRLTDADSGQELGRRYWLSSDQDDNQARELLLMELAHVDLPSLTRLAWQRLGEAGFSRCDSSLRLMLAGGLAAVAMRLDQDDDAWAMDVRSQLLSMQGGKAQRKPKPLLEALLHLFTARDVFRQMGRSGQRTFGG</sequence>
<keyword evidence="4" id="KW-0813">Transport</keyword>
<dbReference type="Gene3D" id="3.40.50.300">
    <property type="entry name" value="P-loop containing nucleotide triphosphate hydrolases"/>
    <property type="match status" value="1"/>
</dbReference>
<keyword evidence="18" id="KW-1185">Reference proteome</keyword>
<keyword evidence="11" id="KW-1006">Bacterial flagellum protein export</keyword>
<evidence type="ECO:0000259" key="16">
    <source>
        <dbReference type="SMART" id="SM00962"/>
    </source>
</evidence>
<evidence type="ECO:0000256" key="12">
    <source>
        <dbReference type="ARBA" id="ARBA00025337"/>
    </source>
</evidence>
<evidence type="ECO:0000256" key="11">
    <source>
        <dbReference type="ARBA" id="ARBA00023225"/>
    </source>
</evidence>
<dbReference type="Pfam" id="PF00448">
    <property type="entry name" value="SRP54"/>
    <property type="match status" value="1"/>
</dbReference>
<dbReference type="CDD" id="cd17873">
    <property type="entry name" value="FlhF"/>
    <property type="match status" value="1"/>
</dbReference>
<dbReference type="InterPro" id="IPR027417">
    <property type="entry name" value="P-loop_NTPase"/>
</dbReference>
<dbReference type="PANTHER" id="PTHR43134:SF3">
    <property type="entry name" value="FLAGELLAR BIOSYNTHESIS PROTEIN FLHF"/>
    <property type="match status" value="1"/>
</dbReference>
<dbReference type="PANTHER" id="PTHR43134">
    <property type="entry name" value="SIGNAL RECOGNITION PARTICLE RECEPTOR SUBUNIT ALPHA"/>
    <property type="match status" value="1"/>
</dbReference>
<evidence type="ECO:0000256" key="8">
    <source>
        <dbReference type="ARBA" id="ARBA00022927"/>
    </source>
</evidence>
<dbReference type="SMART" id="SM00382">
    <property type="entry name" value="AAA"/>
    <property type="match status" value="1"/>
</dbReference>
<keyword evidence="17" id="KW-0282">Flagellum</keyword>
<evidence type="ECO:0000256" key="10">
    <source>
        <dbReference type="ARBA" id="ARBA00023136"/>
    </source>
</evidence>
<keyword evidence="8" id="KW-0653">Protein transport</keyword>
<evidence type="ECO:0000313" key="18">
    <source>
        <dbReference type="Proteomes" id="UP000653056"/>
    </source>
</evidence>
<keyword evidence="5" id="KW-1003">Cell membrane</keyword>
<feature type="domain" description="SRP54-type proteins GTP-binding" evidence="16">
    <location>
        <begin position="198"/>
        <end position="396"/>
    </location>
</feature>
<dbReference type="NCBIfam" id="TIGR03499">
    <property type="entry name" value="FlhF"/>
    <property type="match status" value="1"/>
</dbReference>
<organism evidence="17 18">
    <name type="scientific">Litchfieldella qijiaojingensis</name>
    <dbReference type="NCBI Taxonomy" id="980347"/>
    <lineage>
        <taxon>Bacteria</taxon>
        <taxon>Pseudomonadati</taxon>
        <taxon>Pseudomonadota</taxon>
        <taxon>Gammaproteobacteria</taxon>
        <taxon>Oceanospirillales</taxon>
        <taxon>Halomonadaceae</taxon>
        <taxon>Litchfieldella</taxon>
    </lineage>
</organism>
<evidence type="ECO:0000256" key="6">
    <source>
        <dbReference type="ARBA" id="ARBA00022741"/>
    </source>
</evidence>
<evidence type="ECO:0000256" key="2">
    <source>
        <dbReference type="ARBA" id="ARBA00008531"/>
    </source>
</evidence>
<accession>A0ABQ2YEW4</accession>
<dbReference type="SUPFAM" id="SSF52540">
    <property type="entry name" value="P-loop containing nucleoside triphosphate hydrolases"/>
    <property type="match status" value="1"/>
</dbReference>
<dbReference type="InterPro" id="IPR000897">
    <property type="entry name" value="SRP54_GTPase_dom"/>
</dbReference>
<keyword evidence="17" id="KW-0969">Cilium</keyword>